<dbReference type="RefSeq" id="WP_074491243.1">
    <property type="nucleotide sequence ID" value="NZ_FPAM01000009.1"/>
</dbReference>
<dbReference type="Proteomes" id="UP000186720">
    <property type="component" value="Unassembled WGS sequence"/>
</dbReference>
<comment type="caution">
    <text evidence="1">The sequence shown here is derived from an EMBL/GenBank/DDBJ whole genome shotgun (WGS) entry which is preliminary data.</text>
</comment>
<dbReference type="Gene3D" id="1.10.150.260">
    <property type="entry name" value="YozE SAM-like"/>
    <property type="match status" value="1"/>
</dbReference>
<organism evidence="1 2">
    <name type="scientific">Mucilaginibacter polytrichastri</name>
    <dbReference type="NCBI Taxonomy" id="1302689"/>
    <lineage>
        <taxon>Bacteria</taxon>
        <taxon>Pseudomonadati</taxon>
        <taxon>Bacteroidota</taxon>
        <taxon>Sphingobacteriia</taxon>
        <taxon>Sphingobacteriales</taxon>
        <taxon>Sphingobacteriaceae</taxon>
        <taxon>Mucilaginibacter</taxon>
    </lineage>
</organism>
<sequence length="411" mass="46618">MQLDITKRCADSLRTFTQNNYGIQLKSSHAHELVAAYMGYSSRAALLADNKCPITNLREANLLILTPTAPIKERRTKLEGLPENLPDDIAEGVYLPLYDEKWILHKIWPTLEYLGKALADQHIQSKPLFYRDQAVQREGVKLEFHNGEVAIAVFREYVSPSLTLSSMRNVTRGVVDVFQLRRVACHIGYVLADHHSAEAETLDAAIVKMRDIYHGIISSAPFFNDVPPPAAPEPTFGEWLAKQKNRDSPLGDLAQKRGFKDRTDNWPNYDGEEAYDEYLKLSNAPMGARATLEKAWKTYKAFLKRKQSPKPSKGSLKPVSKKHDPRAIVFVKNTKPLHHSKRTIEQFVAGDKAWISWEGRKAIPVTVLETDEFSYTFKIERPLKSAGDQHNVKLDEVRSTPELACINHITF</sequence>
<proteinExistence type="predicted"/>
<keyword evidence="2" id="KW-1185">Reference proteome</keyword>
<accession>A0A1Q6A3X2</accession>
<evidence type="ECO:0008006" key="3">
    <source>
        <dbReference type="Google" id="ProtNLM"/>
    </source>
</evidence>
<dbReference type="OrthoDB" id="1235060at2"/>
<evidence type="ECO:0000313" key="2">
    <source>
        <dbReference type="Proteomes" id="UP000186720"/>
    </source>
</evidence>
<dbReference type="AlphaFoldDB" id="A0A1Q6A3X2"/>
<evidence type="ECO:0000313" key="1">
    <source>
        <dbReference type="EMBL" id="OKS88700.1"/>
    </source>
</evidence>
<protein>
    <recommendedName>
        <fullName evidence="3">YozE SAM-like domain-containing protein</fullName>
    </recommendedName>
</protein>
<name>A0A1Q6A3X2_9SPHI</name>
<reference evidence="1 2" key="1">
    <citation type="submission" date="2016-11" db="EMBL/GenBank/DDBJ databases">
        <title>Whole Genome Sequencing of Mucilaginibacter polytrichastri RG4-7(T) isolated from the moss sample.</title>
        <authorList>
            <person name="Li Y."/>
        </authorList>
    </citation>
    <scope>NUCLEOTIDE SEQUENCE [LARGE SCALE GENOMIC DNA]</scope>
    <source>
        <strain evidence="1 2">RG4-7</strain>
    </source>
</reference>
<dbReference type="EMBL" id="MPPL01000001">
    <property type="protein sequence ID" value="OKS88700.1"/>
    <property type="molecule type" value="Genomic_DNA"/>
</dbReference>
<dbReference type="InterPro" id="IPR036806">
    <property type="entry name" value="YozE_SAM-like_sf"/>
</dbReference>
<gene>
    <name evidence="1" type="ORF">RG47T_4178</name>
</gene>